<accession>A0AAF3F296</accession>
<comment type="similarity">
    <text evidence="2">Belongs to the TM2 family.</text>
</comment>
<proteinExistence type="inferred from homology"/>
<evidence type="ECO:0000256" key="3">
    <source>
        <dbReference type="ARBA" id="ARBA00022692"/>
    </source>
</evidence>
<evidence type="ECO:0000256" key="2">
    <source>
        <dbReference type="ARBA" id="ARBA00008284"/>
    </source>
</evidence>
<dbReference type="GO" id="GO:0016020">
    <property type="term" value="C:membrane"/>
    <property type="evidence" value="ECO:0007669"/>
    <property type="project" value="UniProtKB-SubCell"/>
</dbReference>
<feature type="transmembrane region" description="Helical" evidence="8">
    <location>
        <begin position="177"/>
        <end position="200"/>
    </location>
</feature>
<dbReference type="InterPro" id="IPR007829">
    <property type="entry name" value="TM2"/>
</dbReference>
<dbReference type="Pfam" id="PF05154">
    <property type="entry name" value="TM2"/>
    <property type="match status" value="1"/>
</dbReference>
<dbReference type="AlphaFoldDB" id="A0AAF3F296"/>
<dbReference type="PANTHER" id="PTHR21016:SF4">
    <property type="entry name" value="TM2 DOMAIN-CONTAINING PROTEIN 2"/>
    <property type="match status" value="1"/>
</dbReference>
<evidence type="ECO:0000256" key="8">
    <source>
        <dbReference type="SAM" id="Phobius"/>
    </source>
</evidence>
<reference evidence="12" key="1">
    <citation type="submission" date="2024-02" db="UniProtKB">
        <authorList>
            <consortium name="WormBaseParasite"/>
        </authorList>
    </citation>
    <scope>IDENTIFICATION</scope>
</reference>
<feature type="transmembrane region" description="Helical" evidence="8">
    <location>
        <begin position="146"/>
        <end position="165"/>
    </location>
</feature>
<evidence type="ECO:0000256" key="9">
    <source>
        <dbReference type="SAM" id="SignalP"/>
    </source>
</evidence>
<name>A0AAF3F296_9BILA</name>
<feature type="signal peptide" evidence="9">
    <location>
        <begin position="1"/>
        <end position="19"/>
    </location>
</feature>
<evidence type="ECO:0000259" key="10">
    <source>
        <dbReference type="Pfam" id="PF05154"/>
    </source>
</evidence>
<organism evidence="11 12">
    <name type="scientific">Mesorhabditis belari</name>
    <dbReference type="NCBI Taxonomy" id="2138241"/>
    <lineage>
        <taxon>Eukaryota</taxon>
        <taxon>Metazoa</taxon>
        <taxon>Ecdysozoa</taxon>
        <taxon>Nematoda</taxon>
        <taxon>Chromadorea</taxon>
        <taxon>Rhabditida</taxon>
        <taxon>Rhabditina</taxon>
        <taxon>Rhabditomorpha</taxon>
        <taxon>Rhabditoidea</taxon>
        <taxon>Rhabditidae</taxon>
        <taxon>Mesorhabditinae</taxon>
        <taxon>Mesorhabditis</taxon>
    </lineage>
</organism>
<keyword evidence="7" id="KW-0325">Glycoprotein</keyword>
<keyword evidence="3 8" id="KW-0812">Transmembrane</keyword>
<protein>
    <submittedName>
        <fullName evidence="12">TM2 domain-containing protein</fullName>
    </submittedName>
</protein>
<keyword evidence="5 8" id="KW-1133">Transmembrane helix</keyword>
<comment type="subcellular location">
    <subcellularLocation>
        <location evidence="1">Membrane</location>
        <topology evidence="1">Multi-pass membrane protein</topology>
    </subcellularLocation>
</comment>
<dbReference type="Proteomes" id="UP000887575">
    <property type="component" value="Unassembled WGS sequence"/>
</dbReference>
<keyword evidence="4 9" id="KW-0732">Signal</keyword>
<keyword evidence="11" id="KW-1185">Reference proteome</keyword>
<dbReference type="PANTHER" id="PTHR21016">
    <property type="entry name" value="BETA-AMYLOID BINDING PROTEIN-RELATED"/>
    <property type="match status" value="1"/>
</dbReference>
<evidence type="ECO:0000256" key="1">
    <source>
        <dbReference type="ARBA" id="ARBA00004141"/>
    </source>
</evidence>
<keyword evidence="6 8" id="KW-0472">Membrane</keyword>
<sequence>MLMITVLITLLLYAEHSFCTNIPVLLNTNTNPEKPIFTESATIITMQSGDLSDIENCPEMKRNGSSDGPWVPCNFLSETFVRCETPILANSSPNATIKGTCARFGGLNYEDVLRTNVSCSVIGCIECYGPRTFYREVPCVKYTGHYFLSTLLYSIFLGMIAVDRFCLGYSAIAVGKLMTLGGLGVWWIIDICLLVTGNLMPADESNWEPYY</sequence>
<evidence type="ECO:0000256" key="4">
    <source>
        <dbReference type="ARBA" id="ARBA00022729"/>
    </source>
</evidence>
<dbReference type="InterPro" id="IPR050932">
    <property type="entry name" value="TM2D1-3-like"/>
</dbReference>
<feature type="domain" description="TM2" evidence="10">
    <location>
        <begin position="145"/>
        <end position="191"/>
    </location>
</feature>
<dbReference type="WBParaSite" id="MBELARI_LOCUS20483">
    <property type="protein sequence ID" value="MBELARI_LOCUS20483"/>
    <property type="gene ID" value="MBELARI_LOCUS20483"/>
</dbReference>
<feature type="chain" id="PRO_5042040346" evidence="9">
    <location>
        <begin position="20"/>
        <end position="211"/>
    </location>
</feature>
<evidence type="ECO:0000313" key="12">
    <source>
        <dbReference type="WBParaSite" id="MBELARI_LOCUS20483"/>
    </source>
</evidence>
<evidence type="ECO:0000256" key="5">
    <source>
        <dbReference type="ARBA" id="ARBA00022989"/>
    </source>
</evidence>
<evidence type="ECO:0000256" key="7">
    <source>
        <dbReference type="ARBA" id="ARBA00023180"/>
    </source>
</evidence>
<evidence type="ECO:0000313" key="11">
    <source>
        <dbReference type="Proteomes" id="UP000887575"/>
    </source>
</evidence>
<evidence type="ECO:0000256" key="6">
    <source>
        <dbReference type="ARBA" id="ARBA00023136"/>
    </source>
</evidence>